<gene>
    <name evidence="7" type="ORF">BKD09_14100</name>
</gene>
<keyword evidence="3" id="KW-0949">S-adenosyl-L-methionine</keyword>
<evidence type="ECO:0000313" key="8">
    <source>
        <dbReference type="Proteomes" id="UP000181962"/>
    </source>
</evidence>
<evidence type="ECO:0000256" key="1">
    <source>
        <dbReference type="ARBA" id="ARBA00022603"/>
    </source>
</evidence>
<evidence type="ECO:0008006" key="9">
    <source>
        <dbReference type="Google" id="ProtNLM"/>
    </source>
</evidence>
<keyword evidence="2" id="KW-0808">Transferase</keyword>
<dbReference type="Pfam" id="PF00891">
    <property type="entry name" value="Methyltransf_2"/>
    <property type="match status" value="1"/>
</dbReference>
<dbReference type="Proteomes" id="UP000181962">
    <property type="component" value="Chromosome"/>
</dbReference>
<evidence type="ECO:0000256" key="4">
    <source>
        <dbReference type="PIRSR" id="PIRSR005739-1"/>
    </source>
</evidence>
<dbReference type="SUPFAM" id="SSF53335">
    <property type="entry name" value="S-adenosyl-L-methionine-dependent methyltransferases"/>
    <property type="match status" value="1"/>
</dbReference>
<dbReference type="PROSITE" id="PS51683">
    <property type="entry name" value="SAM_OMT_II"/>
    <property type="match status" value="1"/>
</dbReference>
<keyword evidence="1" id="KW-0489">Methyltransferase</keyword>
<dbReference type="PANTHER" id="PTHR43712:SF2">
    <property type="entry name" value="O-METHYLTRANSFERASE CICE"/>
    <property type="match status" value="1"/>
</dbReference>
<feature type="domain" description="O-methyltransferase C-terminal" evidence="5">
    <location>
        <begin position="119"/>
        <end position="325"/>
    </location>
</feature>
<protein>
    <recommendedName>
        <fullName evidence="9">Methyltransferase</fullName>
    </recommendedName>
</protein>
<dbReference type="RefSeq" id="WP_071910605.1">
    <property type="nucleotide sequence ID" value="NZ_CP017637.1"/>
</dbReference>
<name>A0A1L3F860_BRAJP</name>
<dbReference type="OrthoDB" id="9766840at2"/>
<dbReference type="EMBL" id="CP017637">
    <property type="protein sequence ID" value="APG09473.1"/>
    <property type="molecule type" value="Genomic_DNA"/>
</dbReference>
<dbReference type="Gene3D" id="3.40.50.150">
    <property type="entry name" value="Vaccinia Virus protein VP39"/>
    <property type="match status" value="1"/>
</dbReference>
<sequence>MDAGISPGQSPAPQDFAQIFRLIGGYRISQALRVAVELGIPDHLAAGPRHCDDLATTTGSHAPTLYRLLRFLAGAGLLDETSPRQFALTPLGSTLRADIPASICPVVRLWLSESHWQSWSHLLHAVQTGQHAFDHAHGTGVFDYLREDAELSAIFNATMTTSSARLANALLKHYDFHGIGRIVDIGGGHGFTLTTILADHPTMQGVLFDLPDVVAGASLEAIGGRNRCEIIGGSFFETIPADADAYILKQIIHDWDDDQSLAILRNVRVAMPGHARVLLIERRIEPDHRDAMRVLHIDMEMLVNVSGMERTDTEYRSLLEQAGFRLARVVPLLDGAGFAVFEAMRSDTN</sequence>
<dbReference type="InterPro" id="IPR036388">
    <property type="entry name" value="WH-like_DNA-bd_sf"/>
</dbReference>
<evidence type="ECO:0000256" key="2">
    <source>
        <dbReference type="ARBA" id="ARBA00022679"/>
    </source>
</evidence>
<dbReference type="InterPro" id="IPR036390">
    <property type="entry name" value="WH_DNA-bd_sf"/>
</dbReference>
<dbReference type="PANTHER" id="PTHR43712">
    <property type="entry name" value="PUTATIVE (AFU_ORTHOLOGUE AFUA_4G14580)-RELATED"/>
    <property type="match status" value="1"/>
</dbReference>
<dbReference type="GO" id="GO:0046983">
    <property type="term" value="F:protein dimerization activity"/>
    <property type="evidence" value="ECO:0007669"/>
    <property type="project" value="InterPro"/>
</dbReference>
<evidence type="ECO:0000259" key="6">
    <source>
        <dbReference type="Pfam" id="PF08100"/>
    </source>
</evidence>
<feature type="domain" description="O-methyltransferase dimerisation" evidence="6">
    <location>
        <begin position="21"/>
        <end position="95"/>
    </location>
</feature>
<dbReference type="InterPro" id="IPR016461">
    <property type="entry name" value="COMT-like"/>
</dbReference>
<dbReference type="Gene3D" id="1.10.10.10">
    <property type="entry name" value="Winged helix-like DNA-binding domain superfamily/Winged helix DNA-binding domain"/>
    <property type="match status" value="1"/>
</dbReference>
<dbReference type="SUPFAM" id="SSF46785">
    <property type="entry name" value="Winged helix' DNA-binding domain"/>
    <property type="match status" value="1"/>
</dbReference>
<dbReference type="GO" id="GO:0032259">
    <property type="term" value="P:methylation"/>
    <property type="evidence" value="ECO:0007669"/>
    <property type="project" value="UniProtKB-KW"/>
</dbReference>
<feature type="active site" description="Proton acceptor" evidence="4">
    <location>
        <position position="253"/>
    </location>
</feature>
<evidence type="ECO:0000256" key="3">
    <source>
        <dbReference type="ARBA" id="ARBA00022691"/>
    </source>
</evidence>
<dbReference type="InterPro" id="IPR012967">
    <property type="entry name" value="COMT_dimerisation"/>
</dbReference>
<dbReference type="InterPro" id="IPR029063">
    <property type="entry name" value="SAM-dependent_MTases_sf"/>
</dbReference>
<dbReference type="AlphaFoldDB" id="A0A1L3F860"/>
<evidence type="ECO:0000259" key="5">
    <source>
        <dbReference type="Pfam" id="PF00891"/>
    </source>
</evidence>
<dbReference type="PIRSF" id="PIRSF005739">
    <property type="entry name" value="O-mtase"/>
    <property type="match status" value="1"/>
</dbReference>
<proteinExistence type="predicted"/>
<dbReference type="Pfam" id="PF08100">
    <property type="entry name" value="Dimerisation"/>
    <property type="match status" value="1"/>
</dbReference>
<dbReference type="Gene3D" id="1.10.287.1350">
    <property type="match status" value="1"/>
</dbReference>
<dbReference type="InterPro" id="IPR001077">
    <property type="entry name" value="COMT_C"/>
</dbReference>
<reference evidence="7 8" key="1">
    <citation type="submission" date="2016-11" db="EMBL/GenBank/DDBJ databases">
        <title>Complete Genome Sequence of Bradyrhizobium sp. strain J5, an isolated from soybean nodule in Hokkaido.</title>
        <authorList>
            <person name="Kanehara K."/>
        </authorList>
    </citation>
    <scope>NUCLEOTIDE SEQUENCE [LARGE SCALE GENOMIC DNA]</scope>
    <source>
        <strain evidence="7 8">J5</strain>
    </source>
</reference>
<dbReference type="GO" id="GO:0008171">
    <property type="term" value="F:O-methyltransferase activity"/>
    <property type="evidence" value="ECO:0007669"/>
    <property type="project" value="InterPro"/>
</dbReference>
<accession>A0A1L3F860</accession>
<organism evidence="7 8">
    <name type="scientific">Bradyrhizobium japonicum</name>
    <dbReference type="NCBI Taxonomy" id="375"/>
    <lineage>
        <taxon>Bacteria</taxon>
        <taxon>Pseudomonadati</taxon>
        <taxon>Pseudomonadota</taxon>
        <taxon>Alphaproteobacteria</taxon>
        <taxon>Hyphomicrobiales</taxon>
        <taxon>Nitrobacteraceae</taxon>
        <taxon>Bradyrhizobium</taxon>
    </lineage>
</organism>
<evidence type="ECO:0000313" key="7">
    <source>
        <dbReference type="EMBL" id="APG09473.1"/>
    </source>
</evidence>